<dbReference type="Pfam" id="PF21302">
    <property type="entry name" value="Zn_ribbon_RlmA"/>
    <property type="match status" value="1"/>
</dbReference>
<dbReference type="InterPro" id="IPR029063">
    <property type="entry name" value="SAM-dependent_MTases_sf"/>
</dbReference>
<protein>
    <submittedName>
        <fullName evidence="4">Methyltransferase domain-containing protein</fullName>
    </submittedName>
</protein>
<feature type="compositionally biased region" description="Basic and acidic residues" evidence="1">
    <location>
        <begin position="23"/>
        <end position="34"/>
    </location>
</feature>
<feature type="domain" description="23S rRNA (guanine(745)-N(1))-methyltransferase N-terminal" evidence="3">
    <location>
        <begin position="96"/>
        <end position="131"/>
    </location>
</feature>
<dbReference type="OrthoDB" id="108476at2"/>
<dbReference type="CDD" id="cd02440">
    <property type="entry name" value="AdoMet_MTases"/>
    <property type="match status" value="1"/>
</dbReference>
<comment type="caution">
    <text evidence="4">The sequence shown here is derived from an EMBL/GenBank/DDBJ whole genome shotgun (WGS) entry which is preliminary data.</text>
</comment>
<name>A0A4Z0FTN9_9ACTN</name>
<gene>
    <name evidence="4" type="ORF">E4099_30500</name>
</gene>
<organism evidence="4 5">
    <name type="scientific">Streptomyces palmae</name>
    <dbReference type="NCBI Taxonomy" id="1701085"/>
    <lineage>
        <taxon>Bacteria</taxon>
        <taxon>Bacillati</taxon>
        <taxon>Actinomycetota</taxon>
        <taxon>Actinomycetes</taxon>
        <taxon>Kitasatosporales</taxon>
        <taxon>Streptomycetaceae</taxon>
        <taxon>Streptomyces</taxon>
    </lineage>
</organism>
<dbReference type="Pfam" id="PF13649">
    <property type="entry name" value="Methyltransf_25"/>
    <property type="match status" value="1"/>
</dbReference>
<feature type="domain" description="Methyltransferase" evidence="2">
    <location>
        <begin position="178"/>
        <end position="262"/>
    </location>
</feature>
<dbReference type="PANTHER" id="PTHR42912">
    <property type="entry name" value="METHYLTRANSFERASE"/>
    <property type="match status" value="1"/>
</dbReference>
<dbReference type="Proteomes" id="UP000297948">
    <property type="component" value="Unassembled WGS sequence"/>
</dbReference>
<accession>A0A4Z0FTN9</accession>
<dbReference type="SUPFAM" id="SSF53335">
    <property type="entry name" value="S-adenosyl-L-methionine-dependent methyltransferases"/>
    <property type="match status" value="1"/>
</dbReference>
<evidence type="ECO:0000313" key="4">
    <source>
        <dbReference type="EMBL" id="TGA86311.1"/>
    </source>
</evidence>
<feature type="region of interest" description="Disordered" evidence="1">
    <location>
        <begin position="1"/>
        <end position="47"/>
    </location>
</feature>
<dbReference type="InterPro" id="IPR048647">
    <property type="entry name" value="RlmA_N"/>
</dbReference>
<keyword evidence="4" id="KW-0808">Transferase</keyword>
<keyword evidence="4" id="KW-0489">Methyltransferase</keyword>
<reference evidence="4 5" key="1">
    <citation type="submission" date="2019-03" db="EMBL/GenBank/DDBJ databases">
        <authorList>
            <person name="Gonzalez-Pimentel J.L."/>
        </authorList>
    </citation>
    <scope>NUCLEOTIDE SEQUENCE [LARGE SCALE GENOMIC DNA]</scope>
    <source>
        <strain evidence="4 5">JCM 31289</strain>
    </source>
</reference>
<keyword evidence="5" id="KW-1185">Reference proteome</keyword>
<dbReference type="InterPro" id="IPR041698">
    <property type="entry name" value="Methyltransf_25"/>
</dbReference>
<dbReference type="GO" id="GO:0008168">
    <property type="term" value="F:methyltransferase activity"/>
    <property type="evidence" value="ECO:0007669"/>
    <property type="project" value="UniProtKB-KW"/>
</dbReference>
<evidence type="ECO:0000313" key="5">
    <source>
        <dbReference type="Proteomes" id="UP000297948"/>
    </source>
</evidence>
<sequence length="363" mass="38346">MPDGIAPLGVPAVGTASSARPVPIRDGDVPDPTRSRSGTVAFPARPVPFQDGEVAGARAGRGPFPQLPFQPCQPCQECPVPALPPPALVRFLDPLRCPVCRSSPLRPDRGALRCSAGHTFDIARHGYAGLLTGTRATSGDDAAMAQARDRFLNTGGYAPIRRAVAHLAAGATADRGTVVDVGCGTGYYLAGALDALPGARGLGLDTSAHALRRAARAHDRAAAATWDVFRPFPLADAVADVVLDVFAPRNPAEFHRVLRPGGRLVVVRPTERHLAELRGRIPAMVAVDPAKERRLHRALDPFFEAVTTEELAYPLVLAGSEALDLVGMTPSARHVRPVRMADDGLLPGRVTVSVLATAYRPRS</sequence>
<feature type="non-terminal residue" evidence="4">
    <location>
        <position position="363"/>
    </location>
</feature>
<evidence type="ECO:0000259" key="3">
    <source>
        <dbReference type="Pfam" id="PF21302"/>
    </source>
</evidence>
<dbReference type="GO" id="GO:0032259">
    <property type="term" value="P:methylation"/>
    <property type="evidence" value="ECO:0007669"/>
    <property type="project" value="UniProtKB-KW"/>
</dbReference>
<dbReference type="PANTHER" id="PTHR42912:SF45">
    <property type="entry name" value="23S RRNA (GUANINE(745)-N(1))-METHYLTRANSFERASE"/>
    <property type="match status" value="1"/>
</dbReference>
<dbReference type="Gene3D" id="3.40.50.150">
    <property type="entry name" value="Vaccinia Virus protein VP39"/>
    <property type="match status" value="1"/>
</dbReference>
<dbReference type="InterPro" id="IPR050508">
    <property type="entry name" value="Methyltransf_Superfamily"/>
</dbReference>
<evidence type="ECO:0000256" key="1">
    <source>
        <dbReference type="SAM" id="MobiDB-lite"/>
    </source>
</evidence>
<dbReference type="EMBL" id="SRID01000534">
    <property type="protein sequence ID" value="TGA86311.1"/>
    <property type="molecule type" value="Genomic_DNA"/>
</dbReference>
<evidence type="ECO:0000259" key="2">
    <source>
        <dbReference type="Pfam" id="PF13649"/>
    </source>
</evidence>
<dbReference type="AlphaFoldDB" id="A0A4Z0FTN9"/>
<proteinExistence type="predicted"/>